<dbReference type="GO" id="GO:0008270">
    <property type="term" value="F:zinc ion binding"/>
    <property type="evidence" value="ECO:0007669"/>
    <property type="project" value="UniProtKB-KW"/>
</dbReference>
<evidence type="ECO:0000313" key="9">
    <source>
        <dbReference type="EMBL" id="PNF30691.1"/>
    </source>
</evidence>
<feature type="region of interest" description="Disordered" evidence="7">
    <location>
        <begin position="431"/>
        <end position="537"/>
    </location>
</feature>
<dbReference type="FunFam" id="1.10.1170.10:FF:000002">
    <property type="entry name" value="Baculoviral IAP repeat containing 7"/>
    <property type="match status" value="1"/>
</dbReference>
<dbReference type="SUPFAM" id="SSF57924">
    <property type="entry name" value="Inhibitor of apoptosis (IAP) repeat"/>
    <property type="match status" value="3"/>
</dbReference>
<sequence length="596" mass="65791">MNIENNRLRTFEGWPANAAVEPQRIAKAGFFSTGRGLEVQCFCCGGKISEWNYGDQVMVRHRALDPQCPFVKNPTQSGNVPMIPGETPQPSTSSGESDGERPARSTVGNAGSWDQGMMYRSEAARLESFRSWPISFIVAPERLARAGFFYLQQGDKVQCAFCSGVLINWEAGDDPSKEHRRHFPSCPLHFNIPVGNIPLGESTDGMQQYQSAHRNITLRELRPFSGPERNVVSEGRLTKRDDMSELGIQTHHGPRHPKYSTVESRLRTYTDWPSDTCQTPQQLAQAGFYHVGTSDHVRCFHCDGVLRHWDPEDDPWTEHARWFSRCGYVRLVKGDEFVQQAIVQRPPVLPACEERDDKTTAVVECPHVRDVTEEELQGLMQTAAASAALHVGLDVSWIKLALRRKLEQTGLPFTTPDALIEAALQIQLNEEAADTASSSSSSRSSRVGSPSDVHSTDNIVMNADTEIEGEGQATPQSSSSLYTSRSMPTLSDQQQVQLDGGEPLPEQANTKSMPHLPSAGESSNKAKAVGGASPSLEEEVRRLKEARLCKICMDEEVGVVFLPCGHLVTCVNCAPSLNDCPVCRQLIKATVRTFLS</sequence>
<evidence type="ECO:0000313" key="10">
    <source>
        <dbReference type="Proteomes" id="UP000235965"/>
    </source>
</evidence>
<comment type="similarity">
    <text evidence="1">Belongs to the IAP family.</text>
</comment>
<dbReference type="Pfam" id="PF00653">
    <property type="entry name" value="BIR"/>
    <property type="match status" value="3"/>
</dbReference>
<dbReference type="Gene3D" id="1.10.1170.10">
    <property type="entry name" value="Inhibitor Of Apoptosis Protein (2mihbC-IAP-1), Chain A"/>
    <property type="match status" value="3"/>
</dbReference>
<dbReference type="SMART" id="SM00238">
    <property type="entry name" value="BIR"/>
    <property type="match status" value="3"/>
</dbReference>
<dbReference type="STRING" id="105785.A0A2J7QQ42"/>
<evidence type="ECO:0000256" key="6">
    <source>
        <dbReference type="PROSITE-ProRule" id="PRU00175"/>
    </source>
</evidence>
<keyword evidence="10" id="KW-1185">Reference proteome</keyword>
<protein>
    <submittedName>
        <fullName evidence="9">Death-associated inhibitor of apoptosis 2</fullName>
    </submittedName>
</protein>
<dbReference type="GO" id="GO:0031398">
    <property type="term" value="P:positive regulation of protein ubiquitination"/>
    <property type="evidence" value="ECO:0007669"/>
    <property type="project" value="TreeGrafter"/>
</dbReference>
<dbReference type="FunFam" id="1.10.1170.10:FF:000003">
    <property type="entry name" value="E3 ubiquitin-protein ligase XIAP"/>
    <property type="match status" value="1"/>
</dbReference>
<dbReference type="InterPro" id="IPR050784">
    <property type="entry name" value="IAP"/>
</dbReference>
<dbReference type="CDD" id="cd00022">
    <property type="entry name" value="BIR"/>
    <property type="match status" value="3"/>
</dbReference>
<organism evidence="9 10">
    <name type="scientific">Cryptotermes secundus</name>
    <dbReference type="NCBI Taxonomy" id="105785"/>
    <lineage>
        <taxon>Eukaryota</taxon>
        <taxon>Metazoa</taxon>
        <taxon>Ecdysozoa</taxon>
        <taxon>Arthropoda</taxon>
        <taxon>Hexapoda</taxon>
        <taxon>Insecta</taxon>
        <taxon>Pterygota</taxon>
        <taxon>Neoptera</taxon>
        <taxon>Polyneoptera</taxon>
        <taxon>Dictyoptera</taxon>
        <taxon>Blattodea</taxon>
        <taxon>Blattoidea</taxon>
        <taxon>Termitoidae</taxon>
        <taxon>Kalotermitidae</taxon>
        <taxon>Cryptotermitinae</taxon>
        <taxon>Cryptotermes</taxon>
    </lineage>
</organism>
<feature type="region of interest" description="Disordered" evidence="7">
    <location>
        <begin position="71"/>
        <end position="112"/>
    </location>
</feature>
<dbReference type="CDD" id="cd16713">
    <property type="entry name" value="RING-HC_BIRC2_3_7"/>
    <property type="match status" value="1"/>
</dbReference>
<gene>
    <name evidence="9" type="ORF">B7P43_G06081</name>
</gene>
<dbReference type="PANTHER" id="PTHR10044">
    <property type="entry name" value="INHIBITOR OF APOPTOSIS"/>
    <property type="match status" value="1"/>
</dbReference>
<accession>A0A2J7QQ42</accession>
<dbReference type="GO" id="GO:0043027">
    <property type="term" value="F:cysteine-type endopeptidase inhibitor activity involved in apoptotic process"/>
    <property type="evidence" value="ECO:0007669"/>
    <property type="project" value="UniProtKB-ARBA"/>
</dbReference>
<dbReference type="Gene3D" id="1.10.533.10">
    <property type="entry name" value="Death Domain, Fas"/>
    <property type="match status" value="1"/>
</dbReference>
<dbReference type="PANTHER" id="PTHR10044:SF139">
    <property type="entry name" value="DEATH-ASSOCIATED INHIBITOR OF APOPTOSIS 2"/>
    <property type="match status" value="1"/>
</dbReference>
<dbReference type="Proteomes" id="UP000235965">
    <property type="component" value="Unassembled WGS sequence"/>
</dbReference>
<dbReference type="GO" id="GO:0022416">
    <property type="term" value="P:chaeta development"/>
    <property type="evidence" value="ECO:0007669"/>
    <property type="project" value="UniProtKB-ARBA"/>
</dbReference>
<evidence type="ECO:0000256" key="1">
    <source>
        <dbReference type="ARBA" id="ARBA00006672"/>
    </source>
</evidence>
<reference evidence="9 10" key="1">
    <citation type="submission" date="2017-12" db="EMBL/GenBank/DDBJ databases">
        <title>Hemimetabolous genomes reveal molecular basis of termite eusociality.</title>
        <authorList>
            <person name="Harrison M.C."/>
            <person name="Jongepier E."/>
            <person name="Robertson H.M."/>
            <person name="Arning N."/>
            <person name="Bitard-Feildel T."/>
            <person name="Chao H."/>
            <person name="Childers C.P."/>
            <person name="Dinh H."/>
            <person name="Doddapaneni H."/>
            <person name="Dugan S."/>
            <person name="Gowin J."/>
            <person name="Greiner C."/>
            <person name="Han Y."/>
            <person name="Hu H."/>
            <person name="Hughes D.S.T."/>
            <person name="Huylmans A.-K."/>
            <person name="Kemena C."/>
            <person name="Kremer L.P.M."/>
            <person name="Lee S.L."/>
            <person name="Lopez-Ezquerra A."/>
            <person name="Mallet L."/>
            <person name="Monroy-Kuhn J.M."/>
            <person name="Moser A."/>
            <person name="Murali S.C."/>
            <person name="Muzny D.M."/>
            <person name="Otani S."/>
            <person name="Piulachs M.-D."/>
            <person name="Poelchau M."/>
            <person name="Qu J."/>
            <person name="Schaub F."/>
            <person name="Wada-Katsumata A."/>
            <person name="Worley K.C."/>
            <person name="Xie Q."/>
            <person name="Ylla G."/>
            <person name="Poulsen M."/>
            <person name="Gibbs R.A."/>
            <person name="Schal C."/>
            <person name="Richards S."/>
            <person name="Belles X."/>
            <person name="Korb J."/>
            <person name="Bornberg-Bauer E."/>
        </authorList>
    </citation>
    <scope>NUCLEOTIDE SEQUENCE [LARGE SCALE GENOMIC DNA]</scope>
    <source>
        <tissue evidence="9">Whole body</tissue>
    </source>
</reference>
<dbReference type="GO" id="GO:0004869">
    <property type="term" value="F:cysteine-type endopeptidase inhibitor activity"/>
    <property type="evidence" value="ECO:0007669"/>
    <property type="project" value="UniProtKB-ARBA"/>
</dbReference>
<dbReference type="EMBL" id="NEVH01012087">
    <property type="protein sequence ID" value="PNF30691.1"/>
    <property type="molecule type" value="Genomic_DNA"/>
</dbReference>
<dbReference type="GO" id="GO:0043066">
    <property type="term" value="P:negative regulation of apoptotic process"/>
    <property type="evidence" value="ECO:0007669"/>
    <property type="project" value="TreeGrafter"/>
</dbReference>
<dbReference type="GO" id="GO:0031625">
    <property type="term" value="F:ubiquitin protein ligase binding"/>
    <property type="evidence" value="ECO:0007669"/>
    <property type="project" value="UniProtKB-ARBA"/>
</dbReference>
<feature type="domain" description="RING-type" evidence="8">
    <location>
        <begin position="549"/>
        <end position="584"/>
    </location>
</feature>
<dbReference type="AlphaFoldDB" id="A0A2J7QQ42"/>
<dbReference type="PROSITE" id="PS01282">
    <property type="entry name" value="BIR_REPEAT_1"/>
    <property type="match status" value="1"/>
</dbReference>
<dbReference type="GO" id="GO:0005634">
    <property type="term" value="C:nucleus"/>
    <property type="evidence" value="ECO:0007669"/>
    <property type="project" value="TreeGrafter"/>
</dbReference>
<dbReference type="OrthoDB" id="774873at2759"/>
<dbReference type="InterPro" id="IPR011029">
    <property type="entry name" value="DEATH-like_dom_sf"/>
</dbReference>
<dbReference type="GO" id="GO:0048471">
    <property type="term" value="C:perinuclear region of cytoplasm"/>
    <property type="evidence" value="ECO:0007669"/>
    <property type="project" value="UniProtKB-ARBA"/>
</dbReference>
<keyword evidence="3" id="KW-0479">Metal-binding</keyword>
<keyword evidence="5" id="KW-0862">Zinc</keyword>
<dbReference type="GO" id="GO:0006915">
    <property type="term" value="P:apoptotic process"/>
    <property type="evidence" value="ECO:0007669"/>
    <property type="project" value="UniProtKB-KW"/>
</dbReference>
<proteinExistence type="inferred from homology"/>
<feature type="compositionally biased region" description="Polar residues" evidence="7">
    <location>
        <begin position="473"/>
        <end position="497"/>
    </location>
</feature>
<dbReference type="SMART" id="SM00184">
    <property type="entry name" value="RING"/>
    <property type="match status" value="1"/>
</dbReference>
<dbReference type="PROSITE" id="PS50143">
    <property type="entry name" value="BIR_REPEAT_2"/>
    <property type="match status" value="3"/>
</dbReference>
<dbReference type="PROSITE" id="PS50089">
    <property type="entry name" value="ZF_RING_2"/>
    <property type="match status" value="1"/>
</dbReference>
<dbReference type="InterPro" id="IPR001370">
    <property type="entry name" value="BIR_rpt"/>
</dbReference>
<dbReference type="Pfam" id="PF13920">
    <property type="entry name" value="zf-C3HC4_3"/>
    <property type="match status" value="1"/>
</dbReference>
<dbReference type="InterPro" id="IPR001841">
    <property type="entry name" value="Znf_RING"/>
</dbReference>
<keyword evidence="2" id="KW-0053">Apoptosis</keyword>
<feature type="compositionally biased region" description="Low complexity" evidence="7">
    <location>
        <begin position="437"/>
        <end position="446"/>
    </location>
</feature>
<comment type="caution">
    <text evidence="9">The sequence shown here is derived from an EMBL/GenBank/DDBJ whole genome shotgun (WGS) entry which is preliminary data.</text>
</comment>
<dbReference type="GO" id="GO:0070936">
    <property type="term" value="P:protein K48-linked ubiquitination"/>
    <property type="evidence" value="ECO:0007669"/>
    <property type="project" value="UniProtKB-ARBA"/>
</dbReference>
<evidence type="ECO:0000256" key="4">
    <source>
        <dbReference type="ARBA" id="ARBA00022771"/>
    </source>
</evidence>
<dbReference type="Gene3D" id="1.10.8.10">
    <property type="entry name" value="DNA helicase RuvA subunit, C-terminal domain"/>
    <property type="match status" value="1"/>
</dbReference>
<evidence type="ECO:0000256" key="7">
    <source>
        <dbReference type="SAM" id="MobiDB-lite"/>
    </source>
</evidence>
<name>A0A2J7QQ42_9NEOP</name>
<evidence type="ECO:0000256" key="5">
    <source>
        <dbReference type="ARBA" id="ARBA00022833"/>
    </source>
</evidence>
<keyword evidence="4 6" id="KW-0863">Zinc-finger</keyword>
<evidence type="ECO:0000259" key="8">
    <source>
        <dbReference type="PROSITE" id="PS50089"/>
    </source>
</evidence>
<evidence type="ECO:0000256" key="2">
    <source>
        <dbReference type="ARBA" id="ARBA00022703"/>
    </source>
</evidence>
<dbReference type="GO" id="GO:0061630">
    <property type="term" value="F:ubiquitin protein ligase activity"/>
    <property type="evidence" value="ECO:0007669"/>
    <property type="project" value="TreeGrafter"/>
</dbReference>
<dbReference type="GO" id="GO:0089720">
    <property type="term" value="F:caspase binding"/>
    <property type="evidence" value="ECO:0007669"/>
    <property type="project" value="UniProtKB-ARBA"/>
</dbReference>
<dbReference type="FunFam" id="3.30.40.10:FF:000184">
    <property type="entry name" value="Baculoviral IAP repeat containing 2"/>
    <property type="match status" value="1"/>
</dbReference>
<dbReference type="GO" id="GO:0051726">
    <property type="term" value="P:regulation of cell cycle"/>
    <property type="evidence" value="ECO:0007669"/>
    <property type="project" value="TreeGrafter"/>
</dbReference>
<dbReference type="GO" id="GO:0005829">
    <property type="term" value="C:cytosol"/>
    <property type="evidence" value="ECO:0007669"/>
    <property type="project" value="UniProtKB-ARBA"/>
</dbReference>
<dbReference type="InParanoid" id="A0A2J7QQ42"/>
<evidence type="ECO:0000256" key="3">
    <source>
        <dbReference type="ARBA" id="ARBA00022723"/>
    </source>
</evidence>
<dbReference type="FunCoup" id="A0A2J7QQ42">
    <property type="interactions" value="1929"/>
</dbReference>